<protein>
    <submittedName>
        <fullName evidence="2">Uncharacterized protein</fullName>
    </submittedName>
</protein>
<proteinExistence type="predicted"/>
<evidence type="ECO:0000256" key="1">
    <source>
        <dbReference type="SAM" id="MobiDB-lite"/>
    </source>
</evidence>
<organism evidence="2 3">
    <name type="scientific">Parelaphostrongylus tenuis</name>
    <name type="common">Meningeal worm</name>
    <dbReference type="NCBI Taxonomy" id="148309"/>
    <lineage>
        <taxon>Eukaryota</taxon>
        <taxon>Metazoa</taxon>
        <taxon>Ecdysozoa</taxon>
        <taxon>Nematoda</taxon>
        <taxon>Chromadorea</taxon>
        <taxon>Rhabditida</taxon>
        <taxon>Rhabditina</taxon>
        <taxon>Rhabditomorpha</taxon>
        <taxon>Strongyloidea</taxon>
        <taxon>Metastrongylidae</taxon>
        <taxon>Parelaphostrongylus</taxon>
    </lineage>
</organism>
<accession>A0AAD5WM51</accession>
<name>A0AAD5WM51_PARTN</name>
<dbReference type="EMBL" id="JAHQIW010007483">
    <property type="protein sequence ID" value="KAJ1374735.1"/>
    <property type="molecule type" value="Genomic_DNA"/>
</dbReference>
<gene>
    <name evidence="2" type="ORF">KIN20_037495</name>
</gene>
<evidence type="ECO:0000313" key="3">
    <source>
        <dbReference type="Proteomes" id="UP001196413"/>
    </source>
</evidence>
<comment type="caution">
    <text evidence="2">The sequence shown here is derived from an EMBL/GenBank/DDBJ whole genome shotgun (WGS) entry which is preliminary data.</text>
</comment>
<feature type="region of interest" description="Disordered" evidence="1">
    <location>
        <begin position="1"/>
        <end position="20"/>
    </location>
</feature>
<sequence length="71" mass="8248">MAQEQLDSAPSHRSSRGEEKANCANSFIVITDDRSMPIRWDLLLAGQTINAKRYCQHLERRNQAIPRHRCR</sequence>
<evidence type="ECO:0000313" key="2">
    <source>
        <dbReference type="EMBL" id="KAJ1374735.1"/>
    </source>
</evidence>
<reference evidence="2" key="1">
    <citation type="submission" date="2021-06" db="EMBL/GenBank/DDBJ databases">
        <title>Parelaphostrongylus tenuis whole genome reference sequence.</title>
        <authorList>
            <person name="Garwood T.J."/>
            <person name="Larsen P.A."/>
            <person name="Fountain-Jones N.M."/>
            <person name="Garbe J.R."/>
            <person name="Macchietto M.G."/>
            <person name="Kania S.A."/>
            <person name="Gerhold R.W."/>
            <person name="Richards J.E."/>
            <person name="Wolf T.M."/>
        </authorList>
    </citation>
    <scope>NUCLEOTIDE SEQUENCE</scope>
    <source>
        <strain evidence="2">MNPRO001-30</strain>
        <tissue evidence="2">Meninges</tissue>
    </source>
</reference>
<feature type="compositionally biased region" description="Polar residues" evidence="1">
    <location>
        <begin position="1"/>
        <end position="12"/>
    </location>
</feature>
<dbReference type="AlphaFoldDB" id="A0AAD5WM51"/>
<keyword evidence="3" id="KW-1185">Reference proteome</keyword>
<dbReference type="Proteomes" id="UP001196413">
    <property type="component" value="Unassembled WGS sequence"/>
</dbReference>